<dbReference type="PROSITE" id="PS00623">
    <property type="entry name" value="GMC_OXRED_1"/>
    <property type="match status" value="1"/>
</dbReference>
<dbReference type="Gene3D" id="3.50.50.60">
    <property type="entry name" value="FAD/NAD(P)-binding domain"/>
    <property type="match status" value="2"/>
</dbReference>
<dbReference type="Pfam" id="PF00732">
    <property type="entry name" value="GMC_oxred_N"/>
    <property type="match status" value="1"/>
</dbReference>
<keyword evidence="4" id="KW-0285">Flavoprotein</keyword>
<organism evidence="7 8">
    <name type="scientific">Rhamnusium bicolor</name>
    <dbReference type="NCBI Taxonomy" id="1586634"/>
    <lineage>
        <taxon>Eukaryota</taxon>
        <taxon>Metazoa</taxon>
        <taxon>Ecdysozoa</taxon>
        <taxon>Arthropoda</taxon>
        <taxon>Hexapoda</taxon>
        <taxon>Insecta</taxon>
        <taxon>Pterygota</taxon>
        <taxon>Neoptera</taxon>
        <taxon>Endopterygota</taxon>
        <taxon>Coleoptera</taxon>
        <taxon>Polyphaga</taxon>
        <taxon>Cucujiformia</taxon>
        <taxon>Chrysomeloidea</taxon>
        <taxon>Cerambycidae</taxon>
        <taxon>Lepturinae</taxon>
        <taxon>Rhagiini</taxon>
        <taxon>Rhamnusium</taxon>
    </lineage>
</organism>
<gene>
    <name evidence="7" type="ORF">NQ314_011804</name>
</gene>
<dbReference type="SUPFAM" id="SSF51905">
    <property type="entry name" value="FAD/NAD(P)-binding domain"/>
    <property type="match status" value="1"/>
</dbReference>
<keyword evidence="8" id="KW-1185">Reference proteome</keyword>
<evidence type="ECO:0000259" key="5">
    <source>
        <dbReference type="PROSITE" id="PS00623"/>
    </source>
</evidence>
<feature type="domain" description="Glucose-methanol-choline oxidoreductase N-terminal" evidence="5">
    <location>
        <begin position="15"/>
        <end position="38"/>
    </location>
</feature>
<dbReference type="InterPro" id="IPR012132">
    <property type="entry name" value="GMC_OxRdtase"/>
</dbReference>
<keyword evidence="3 4" id="KW-0274">FAD</keyword>
<comment type="caution">
    <text evidence="7">The sequence shown here is derived from an EMBL/GenBank/DDBJ whole genome shotgun (WGS) entry which is preliminary data.</text>
</comment>
<dbReference type="EMBL" id="JANEYF010003315">
    <property type="protein sequence ID" value="KAJ8937525.1"/>
    <property type="molecule type" value="Genomic_DNA"/>
</dbReference>
<feature type="binding site" evidence="3">
    <location>
        <position position="135"/>
    </location>
    <ligand>
        <name>FAD</name>
        <dbReference type="ChEBI" id="CHEBI:57692"/>
    </ligand>
</feature>
<dbReference type="PIRSF" id="PIRSF000137">
    <property type="entry name" value="Alcohol_oxidase"/>
    <property type="match status" value="1"/>
</dbReference>
<dbReference type="Gene3D" id="3.30.560.10">
    <property type="entry name" value="Glucose Oxidase, domain 3"/>
    <property type="match status" value="2"/>
</dbReference>
<dbReference type="GO" id="GO:0050660">
    <property type="term" value="F:flavin adenine dinucleotide binding"/>
    <property type="evidence" value="ECO:0007669"/>
    <property type="project" value="InterPro"/>
</dbReference>
<dbReference type="InterPro" id="IPR007867">
    <property type="entry name" value="GMC_OxRtase_C"/>
</dbReference>
<dbReference type="InterPro" id="IPR000172">
    <property type="entry name" value="GMC_OxRdtase_N"/>
</dbReference>
<proteinExistence type="inferred from homology"/>
<evidence type="ECO:0000313" key="8">
    <source>
        <dbReference type="Proteomes" id="UP001162156"/>
    </source>
</evidence>
<evidence type="ECO:0000256" key="3">
    <source>
        <dbReference type="PIRSR" id="PIRSR000137-2"/>
    </source>
</evidence>
<name>A0AAV8XG63_9CUCU</name>
<sequence length="466" mass="52488">MCLGLEEKKMPCPRGKALGGSSVLNLMMYVRGNKWDYDQWEEEGNPVSNIDYRYHGKNGYLGIENSYRSLLTETFLDGAEEIGLPEIDYNAPTKSFGVSPLQATLWNGRRNSVARAFLHPIIHRNNLDIVIGAFVTKILINEETKEAYGVQYEKNNQSAINSPQLLILSGIGPKDHLNELGIKCIKDLPVGKNLQDHLTFYGVVYIIKFDYDQTYFRLATSVSDYVHFGEGPLTTVGGVEGVGFIKTSESTTEVDQPDIELMFIRSSIAADLGNWGKSAFKLTDEVYDSFFKPLQAKYHWSICPILLHPKTRGYLKLQSKDPYDQPLIYLKYLADPENKDVKTMIAGIRFIQKLANTTAFRKMGARLHDLSVHGCEEMVFDSDEYWECALRTMALTLYHLLGTAKMGPRGDPTAVVNNHLQVYGIHSLRVCDCSVIPNQISGHTNAIAIAIGEKCADYIKEYWRGR</sequence>
<accession>A0AAV8XG63</accession>
<evidence type="ECO:0000313" key="7">
    <source>
        <dbReference type="EMBL" id="KAJ8937525.1"/>
    </source>
</evidence>
<evidence type="ECO:0000256" key="1">
    <source>
        <dbReference type="ARBA" id="ARBA00010790"/>
    </source>
</evidence>
<dbReference type="PROSITE" id="PS00624">
    <property type="entry name" value="GMC_OXRED_2"/>
    <property type="match status" value="1"/>
</dbReference>
<evidence type="ECO:0000256" key="4">
    <source>
        <dbReference type="RuleBase" id="RU003968"/>
    </source>
</evidence>
<dbReference type="AlphaFoldDB" id="A0AAV8XG63"/>
<feature type="active site" description="Proton acceptor" evidence="2">
    <location>
        <position position="443"/>
    </location>
</feature>
<comment type="similarity">
    <text evidence="1 4">Belongs to the GMC oxidoreductase family.</text>
</comment>
<dbReference type="InterPro" id="IPR036188">
    <property type="entry name" value="FAD/NAD-bd_sf"/>
</dbReference>
<dbReference type="GO" id="GO:0016614">
    <property type="term" value="F:oxidoreductase activity, acting on CH-OH group of donors"/>
    <property type="evidence" value="ECO:0007669"/>
    <property type="project" value="InterPro"/>
</dbReference>
<dbReference type="SUPFAM" id="SSF54373">
    <property type="entry name" value="FAD-linked reductases, C-terminal domain"/>
    <property type="match status" value="1"/>
</dbReference>
<protein>
    <recommendedName>
        <fullName evidence="5 6">Glucose-methanol-choline oxidoreductase N-terminal domain-containing protein</fullName>
    </recommendedName>
</protein>
<feature type="domain" description="Glucose-methanol-choline oxidoreductase N-terminal" evidence="6">
    <location>
        <begin position="158"/>
        <end position="172"/>
    </location>
</feature>
<feature type="active site" description="Proton donor" evidence="2">
    <location>
        <position position="399"/>
    </location>
</feature>
<dbReference type="Proteomes" id="UP001162156">
    <property type="component" value="Unassembled WGS sequence"/>
</dbReference>
<dbReference type="PANTHER" id="PTHR11552:SF208">
    <property type="entry name" value="RE36204P-RELATED"/>
    <property type="match status" value="1"/>
</dbReference>
<dbReference type="PANTHER" id="PTHR11552">
    <property type="entry name" value="GLUCOSE-METHANOL-CHOLINE GMC OXIDOREDUCTASE"/>
    <property type="match status" value="1"/>
</dbReference>
<dbReference type="Pfam" id="PF05199">
    <property type="entry name" value="GMC_oxred_C"/>
    <property type="match status" value="1"/>
</dbReference>
<evidence type="ECO:0000259" key="6">
    <source>
        <dbReference type="PROSITE" id="PS00624"/>
    </source>
</evidence>
<evidence type="ECO:0000256" key="2">
    <source>
        <dbReference type="PIRSR" id="PIRSR000137-1"/>
    </source>
</evidence>
<reference evidence="7" key="1">
    <citation type="journal article" date="2023" name="Insect Mol. Biol.">
        <title>Genome sequencing provides insights into the evolution of gene families encoding plant cell wall-degrading enzymes in longhorned beetles.</title>
        <authorList>
            <person name="Shin N.R."/>
            <person name="Okamura Y."/>
            <person name="Kirsch R."/>
            <person name="Pauchet Y."/>
        </authorList>
    </citation>
    <scope>NUCLEOTIDE SEQUENCE</scope>
    <source>
        <strain evidence="7">RBIC_L_NR</strain>
    </source>
</reference>
<comment type="cofactor">
    <cofactor evidence="3">
        <name>FAD</name>
        <dbReference type="ChEBI" id="CHEBI:57692"/>
    </cofactor>
</comment>